<sequence>MPAKSEWMRSDAFKALKYYSPASRLDWQVIAKLYEFDPAVIDDPEGTVAITTLFDVFEHVARELGSDAIMFDIFNKMDVGAFSVFDYLFICAPTLRDACKAWKRFMPMRTNAYELQYHEDQLTGTLEWPIMEGRGIWYQSMYARIGWAARRFEIVLETDHPPLDIELATPEPKDPSEFLERYGGKIRFNRLRNSISVPAYLLSKPLPQNEDNLYAIIQKSAFRELGLFQNRNSPLSRIANEIAETLKSGTCNLAQVAQNLGMSQRSVQRVLEQQGTTFRKLTEDIRKTAAERYLQSTDLPFKEIAFLLGFSELSTFSRAVKTWYGVPPRKIREGGTRQIG</sequence>
<evidence type="ECO:0000259" key="4">
    <source>
        <dbReference type="PROSITE" id="PS01124"/>
    </source>
</evidence>
<dbReference type="Pfam" id="PF12625">
    <property type="entry name" value="Arabinose_bd"/>
    <property type="match status" value="1"/>
</dbReference>
<dbReference type="GO" id="GO:0000976">
    <property type="term" value="F:transcription cis-regulatory region binding"/>
    <property type="evidence" value="ECO:0007669"/>
    <property type="project" value="TreeGrafter"/>
</dbReference>
<accession>A0A926S618</accession>
<evidence type="ECO:0000256" key="1">
    <source>
        <dbReference type="ARBA" id="ARBA00023015"/>
    </source>
</evidence>
<dbReference type="Proteomes" id="UP000598467">
    <property type="component" value="Unassembled WGS sequence"/>
</dbReference>
<proteinExistence type="predicted"/>
<comment type="caution">
    <text evidence="5">The sequence shown here is derived from an EMBL/GenBank/DDBJ whole genome shotgun (WGS) entry which is preliminary data.</text>
</comment>
<dbReference type="Gene3D" id="1.10.10.60">
    <property type="entry name" value="Homeodomain-like"/>
    <property type="match status" value="1"/>
</dbReference>
<dbReference type="GO" id="GO:0003700">
    <property type="term" value="F:DNA-binding transcription factor activity"/>
    <property type="evidence" value="ECO:0007669"/>
    <property type="project" value="InterPro"/>
</dbReference>
<dbReference type="InterPro" id="IPR032687">
    <property type="entry name" value="AraC-type_N"/>
</dbReference>
<keyword evidence="3" id="KW-0804">Transcription</keyword>
<evidence type="ECO:0000313" key="6">
    <source>
        <dbReference type="Proteomes" id="UP000598467"/>
    </source>
</evidence>
<reference evidence="5" key="1">
    <citation type="submission" date="2020-05" db="EMBL/GenBank/DDBJ databases">
        <title>Identification of trans-AT polyketide cluster in two marine bacteria, producers of a novel glutaramide-containing polyketide sesbanimide D and analogs.</title>
        <authorList>
            <person name="Kacar D."/>
            <person name="Rodriguez P."/>
            <person name="Canedo L."/>
            <person name="Gonzalez E."/>
            <person name="Galan B."/>
            <person name="De La Calle F."/>
            <person name="Garcia J.L."/>
        </authorList>
    </citation>
    <scope>NUCLEOTIDE SEQUENCE</scope>
    <source>
        <strain evidence="5">PHM038</strain>
    </source>
</reference>
<dbReference type="PANTHER" id="PTHR47894:SF4">
    <property type="entry name" value="HTH-TYPE TRANSCRIPTIONAL REGULATOR GADX"/>
    <property type="match status" value="1"/>
</dbReference>
<dbReference type="RefSeq" id="WP_190291822.1">
    <property type="nucleotide sequence ID" value="NZ_JABFCZ010000012.1"/>
</dbReference>
<dbReference type="Pfam" id="PF12833">
    <property type="entry name" value="HTH_18"/>
    <property type="match status" value="1"/>
</dbReference>
<keyword evidence="1" id="KW-0805">Transcription regulation</keyword>
<dbReference type="GO" id="GO:0005829">
    <property type="term" value="C:cytosol"/>
    <property type="evidence" value="ECO:0007669"/>
    <property type="project" value="TreeGrafter"/>
</dbReference>
<keyword evidence="2" id="KW-0238">DNA-binding</keyword>
<dbReference type="InterPro" id="IPR009057">
    <property type="entry name" value="Homeodomain-like_sf"/>
</dbReference>
<feature type="domain" description="HTH araC/xylS-type" evidence="4">
    <location>
        <begin position="236"/>
        <end position="334"/>
    </location>
</feature>
<protein>
    <submittedName>
        <fullName evidence="5">Helix-turn-helix domain-containing protein</fullName>
    </submittedName>
</protein>
<dbReference type="PROSITE" id="PS01124">
    <property type="entry name" value="HTH_ARAC_FAMILY_2"/>
    <property type="match status" value="1"/>
</dbReference>
<dbReference type="SMART" id="SM00342">
    <property type="entry name" value="HTH_ARAC"/>
    <property type="match status" value="1"/>
</dbReference>
<evidence type="ECO:0000256" key="3">
    <source>
        <dbReference type="ARBA" id="ARBA00023163"/>
    </source>
</evidence>
<evidence type="ECO:0000313" key="5">
    <source>
        <dbReference type="EMBL" id="MBD1547071.1"/>
    </source>
</evidence>
<dbReference type="PANTHER" id="PTHR47894">
    <property type="entry name" value="HTH-TYPE TRANSCRIPTIONAL REGULATOR GADX"/>
    <property type="match status" value="1"/>
</dbReference>
<gene>
    <name evidence="5" type="ORF">HK439_12415</name>
</gene>
<dbReference type="EMBL" id="JABFCZ010000012">
    <property type="protein sequence ID" value="MBD1547071.1"/>
    <property type="molecule type" value="Genomic_DNA"/>
</dbReference>
<dbReference type="SUPFAM" id="SSF46689">
    <property type="entry name" value="Homeodomain-like"/>
    <property type="match status" value="1"/>
</dbReference>
<dbReference type="InterPro" id="IPR018060">
    <property type="entry name" value="HTH_AraC"/>
</dbReference>
<evidence type="ECO:0000256" key="2">
    <source>
        <dbReference type="ARBA" id="ARBA00023125"/>
    </source>
</evidence>
<organism evidence="5 6">
    <name type="scientific">Roseibium aggregatum</name>
    <dbReference type="NCBI Taxonomy" id="187304"/>
    <lineage>
        <taxon>Bacteria</taxon>
        <taxon>Pseudomonadati</taxon>
        <taxon>Pseudomonadota</taxon>
        <taxon>Alphaproteobacteria</taxon>
        <taxon>Hyphomicrobiales</taxon>
        <taxon>Stappiaceae</taxon>
        <taxon>Roseibium</taxon>
    </lineage>
</organism>
<name>A0A926S618_9HYPH</name>
<dbReference type="AlphaFoldDB" id="A0A926S618"/>